<protein>
    <submittedName>
        <fullName evidence="5">Type I restriction-modification system subunit M N-terminal domain-containing protein</fullName>
    </submittedName>
</protein>
<dbReference type="EMBL" id="CP103300">
    <property type="protein sequence ID" value="UYM15405.1"/>
    <property type="molecule type" value="Genomic_DNA"/>
</dbReference>
<evidence type="ECO:0000256" key="1">
    <source>
        <dbReference type="ARBA" id="ARBA00006594"/>
    </source>
</evidence>
<feature type="compositionally biased region" description="Basic residues" evidence="3">
    <location>
        <begin position="65"/>
        <end position="75"/>
    </location>
</feature>
<organism evidence="5 6">
    <name type="scientific">Endozoicomonas euniceicola</name>
    <dbReference type="NCBI Taxonomy" id="1234143"/>
    <lineage>
        <taxon>Bacteria</taxon>
        <taxon>Pseudomonadati</taxon>
        <taxon>Pseudomonadota</taxon>
        <taxon>Gammaproteobacteria</taxon>
        <taxon>Oceanospirillales</taxon>
        <taxon>Endozoicomonadaceae</taxon>
        <taxon>Endozoicomonas</taxon>
    </lineage>
</organism>
<evidence type="ECO:0000259" key="4">
    <source>
        <dbReference type="Pfam" id="PF12161"/>
    </source>
</evidence>
<dbReference type="InterPro" id="IPR038333">
    <property type="entry name" value="T1MK-like_N_sf"/>
</dbReference>
<name>A0ABY6GRT8_9GAMM</name>
<evidence type="ECO:0000313" key="5">
    <source>
        <dbReference type="EMBL" id="UYM15405.1"/>
    </source>
</evidence>
<keyword evidence="6" id="KW-1185">Reference proteome</keyword>
<keyword evidence="2" id="KW-0680">Restriction system</keyword>
<comment type="similarity">
    <text evidence="1">Belongs to the N(4)/N(6)-methyltransferase family.</text>
</comment>
<dbReference type="Gene3D" id="1.20.1260.30">
    <property type="match status" value="1"/>
</dbReference>
<feature type="domain" description="N6 adenine-specific DNA methyltransferase N-terminal" evidence="4">
    <location>
        <begin position="9"/>
        <end position="73"/>
    </location>
</feature>
<feature type="region of interest" description="Disordered" evidence="3">
    <location>
        <begin position="65"/>
        <end position="113"/>
    </location>
</feature>
<gene>
    <name evidence="5" type="ORF">NX720_21550</name>
</gene>
<dbReference type="SUPFAM" id="SSF53335">
    <property type="entry name" value="S-adenosyl-L-methionine-dependent methyltransferases"/>
    <property type="match status" value="1"/>
</dbReference>
<dbReference type="Pfam" id="PF12161">
    <property type="entry name" value="HsdM_N"/>
    <property type="match status" value="1"/>
</dbReference>
<proteinExistence type="inferred from homology"/>
<sequence>MTNLTLDQLEHHLWMAAHIITGPIDALDYKTYIFPILFFKRISDVFDEELLATIEEFDDEALARTKREKQRKNRGGKTWWGVVFGKQENTQKAPKHRPIDDKNPKPYDFGFQQ</sequence>
<reference evidence="5" key="1">
    <citation type="submission" date="2022-10" db="EMBL/GenBank/DDBJ databases">
        <title>Completed Genome Sequence of two octocoral isolated bacterium, Endozoicomonas euniceicola EF212T and Endozoicomonas gorgoniicola PS125T.</title>
        <authorList>
            <person name="Chiou Y.-J."/>
            <person name="Chen Y.-H."/>
        </authorList>
    </citation>
    <scope>NUCLEOTIDE SEQUENCE</scope>
    <source>
        <strain evidence="5">EF212</strain>
    </source>
</reference>
<dbReference type="RefSeq" id="WP_262597400.1">
    <property type="nucleotide sequence ID" value="NZ_CP103300.1"/>
</dbReference>
<dbReference type="InterPro" id="IPR022749">
    <property type="entry name" value="D12N6_MeTrfase_N"/>
</dbReference>
<evidence type="ECO:0000256" key="2">
    <source>
        <dbReference type="ARBA" id="ARBA00022747"/>
    </source>
</evidence>
<evidence type="ECO:0000256" key="3">
    <source>
        <dbReference type="SAM" id="MobiDB-lite"/>
    </source>
</evidence>
<dbReference type="InterPro" id="IPR029063">
    <property type="entry name" value="SAM-dependent_MTases_sf"/>
</dbReference>
<accession>A0ABY6GRT8</accession>
<dbReference type="Proteomes" id="UP001163255">
    <property type="component" value="Chromosome"/>
</dbReference>
<evidence type="ECO:0000313" key="6">
    <source>
        <dbReference type="Proteomes" id="UP001163255"/>
    </source>
</evidence>